<comment type="caution">
    <text evidence="2">The sequence shown here is derived from an EMBL/GenBank/DDBJ whole genome shotgun (WGS) entry which is preliminary data.</text>
</comment>
<dbReference type="RefSeq" id="WP_267266577.1">
    <property type="nucleotide sequence ID" value="NZ_JAOVZW010000019.1"/>
</dbReference>
<organism evidence="2 3">
    <name type="scientific">Chryseobacterium formosus</name>
    <dbReference type="NCBI Taxonomy" id="1537363"/>
    <lineage>
        <taxon>Bacteria</taxon>
        <taxon>Pseudomonadati</taxon>
        <taxon>Bacteroidota</taxon>
        <taxon>Flavobacteriia</taxon>
        <taxon>Flavobacteriales</taxon>
        <taxon>Weeksellaceae</taxon>
        <taxon>Chryseobacterium group</taxon>
        <taxon>Chryseobacterium</taxon>
    </lineage>
</organism>
<accession>A0ABT3XUI1</accession>
<evidence type="ECO:0000313" key="2">
    <source>
        <dbReference type="EMBL" id="MCX8525314.1"/>
    </source>
</evidence>
<evidence type="ECO:0000313" key="3">
    <source>
        <dbReference type="Proteomes" id="UP001073122"/>
    </source>
</evidence>
<dbReference type="EMBL" id="JAOVZW010000019">
    <property type="protein sequence ID" value="MCX8525314.1"/>
    <property type="molecule type" value="Genomic_DNA"/>
</dbReference>
<feature type="signal peptide" evidence="1">
    <location>
        <begin position="1"/>
        <end position="20"/>
    </location>
</feature>
<proteinExistence type="predicted"/>
<name>A0ABT3XUI1_9FLAO</name>
<gene>
    <name evidence="2" type="ORF">OF897_15455</name>
</gene>
<reference evidence="2" key="1">
    <citation type="submission" date="2022-10" db="EMBL/GenBank/DDBJ databases">
        <title>Chryseobacterium sp. nov., a novel bacterial species.</title>
        <authorList>
            <person name="Cao Y."/>
        </authorList>
    </citation>
    <scope>NUCLEOTIDE SEQUENCE</scope>
    <source>
        <strain evidence="2">CCTCC AB2015118</strain>
    </source>
</reference>
<evidence type="ECO:0000256" key="1">
    <source>
        <dbReference type="SAM" id="SignalP"/>
    </source>
</evidence>
<keyword evidence="1" id="KW-0732">Signal</keyword>
<keyword evidence="3" id="KW-1185">Reference proteome</keyword>
<sequence length="123" mass="12972">MKKLTIILLGLFSISTFSQIAVGKSAVTAGSNVSLEFYDSSDNAKGIVVPWTSTVANNPVTYNATTGAGYRGMQGTVVDGTIIFDLSDKKMKYMKAGSWSDLTGSPTFPLTVKDGANADVTFT</sequence>
<protein>
    <submittedName>
        <fullName evidence="2">Uncharacterized protein</fullName>
    </submittedName>
</protein>
<feature type="chain" id="PRO_5047136951" evidence="1">
    <location>
        <begin position="21"/>
        <end position="123"/>
    </location>
</feature>
<dbReference type="Proteomes" id="UP001073122">
    <property type="component" value="Unassembled WGS sequence"/>
</dbReference>